<evidence type="ECO:0000256" key="6">
    <source>
        <dbReference type="SAM" id="Phobius"/>
    </source>
</evidence>
<feature type="transmembrane region" description="Helical" evidence="6">
    <location>
        <begin position="103"/>
        <end position="126"/>
    </location>
</feature>
<evidence type="ECO:0000256" key="2">
    <source>
        <dbReference type="ARBA" id="ARBA00022475"/>
    </source>
</evidence>
<name>A0A7Y2LZN0_9MICO</name>
<comment type="subcellular location">
    <subcellularLocation>
        <location evidence="1">Cell membrane</location>
        <topology evidence="1">Multi-pass membrane protein</topology>
    </subcellularLocation>
</comment>
<dbReference type="AlphaFoldDB" id="A0A7Y2LZN0"/>
<reference evidence="8 9" key="1">
    <citation type="submission" date="2020-05" db="EMBL/GenBank/DDBJ databases">
        <title>MicrobeNet Type strains.</title>
        <authorList>
            <person name="Nicholson A.C."/>
        </authorList>
    </citation>
    <scope>NUCLEOTIDE SEQUENCE [LARGE SCALE GENOMIC DNA]</scope>
    <source>
        <strain evidence="8 9">JCM 14282</strain>
    </source>
</reference>
<feature type="transmembrane region" description="Helical" evidence="6">
    <location>
        <begin position="246"/>
        <end position="266"/>
    </location>
</feature>
<organism evidence="8 9">
    <name type="scientific">Microbacterium ulmi</name>
    <dbReference type="NCBI Taxonomy" id="179095"/>
    <lineage>
        <taxon>Bacteria</taxon>
        <taxon>Bacillati</taxon>
        <taxon>Actinomycetota</taxon>
        <taxon>Actinomycetes</taxon>
        <taxon>Micrococcales</taxon>
        <taxon>Microbacteriaceae</taxon>
        <taxon>Microbacterium</taxon>
    </lineage>
</organism>
<feature type="transmembrane region" description="Helical" evidence="6">
    <location>
        <begin position="367"/>
        <end position="388"/>
    </location>
</feature>
<comment type="caution">
    <text evidence="8">The sequence shown here is derived from an EMBL/GenBank/DDBJ whole genome shotgun (WGS) entry which is preliminary data.</text>
</comment>
<accession>A0A7Y2LZN0</accession>
<feature type="transmembrane region" description="Helical" evidence="6">
    <location>
        <begin position="165"/>
        <end position="186"/>
    </location>
</feature>
<proteinExistence type="predicted"/>
<dbReference type="GO" id="GO:0005886">
    <property type="term" value="C:plasma membrane"/>
    <property type="evidence" value="ECO:0007669"/>
    <property type="project" value="UniProtKB-SubCell"/>
</dbReference>
<evidence type="ECO:0000256" key="4">
    <source>
        <dbReference type="ARBA" id="ARBA00022989"/>
    </source>
</evidence>
<feature type="transmembrane region" description="Helical" evidence="6">
    <location>
        <begin position="344"/>
        <end position="361"/>
    </location>
</feature>
<feature type="transmembrane region" description="Helical" evidence="6">
    <location>
        <begin position="78"/>
        <end position="97"/>
    </location>
</feature>
<dbReference type="InterPro" id="IPR036259">
    <property type="entry name" value="MFS_trans_sf"/>
</dbReference>
<dbReference type="Gene3D" id="1.20.1250.20">
    <property type="entry name" value="MFS general substrate transporter like domains"/>
    <property type="match status" value="1"/>
</dbReference>
<feature type="transmembrane region" description="Helical" evidence="6">
    <location>
        <begin position="138"/>
        <end position="159"/>
    </location>
</feature>
<dbReference type="PANTHER" id="PTHR43124:SF3">
    <property type="entry name" value="CHLORAMPHENICOL EFFLUX PUMP RV0191"/>
    <property type="match status" value="1"/>
</dbReference>
<evidence type="ECO:0000256" key="3">
    <source>
        <dbReference type="ARBA" id="ARBA00022692"/>
    </source>
</evidence>
<evidence type="ECO:0000256" key="1">
    <source>
        <dbReference type="ARBA" id="ARBA00004651"/>
    </source>
</evidence>
<keyword evidence="4 6" id="KW-1133">Transmembrane helix</keyword>
<keyword evidence="5 6" id="KW-0472">Membrane</keyword>
<evidence type="ECO:0000313" key="9">
    <source>
        <dbReference type="Proteomes" id="UP000543598"/>
    </source>
</evidence>
<dbReference type="GO" id="GO:0022857">
    <property type="term" value="F:transmembrane transporter activity"/>
    <property type="evidence" value="ECO:0007669"/>
    <property type="project" value="InterPro"/>
</dbReference>
<sequence>MTRATTARGGPATIVFIVACQSLQALSVGAISLFLPLIRSDLDITFTQSGAIAAVSLVVFAAMQIPAGWLADRFGAKLMFSSGLLGVLAMTCALAVFDSYGLILASQAASGFFRSLVFIPGMLLITHEFAENRRATAMGLYVAGGFSSNVVLSTVAPLLVDTWGWRAILLVCSAGGVLVVMAYILVGGPGPRAKGAGSLPLRSLVAMLRSPIMWGAGWLQIVRFGLANGMIFWLPTILVDDHGMTLREAGLVVAMAALLTAPANALGGYVSDRLRAPLTLIAVSLVVLVSSTTVVALVRDPVALCVAIAVQAVFVQVYFGPLFALPPRFLGAETAALTNGYSNLMANIGGLCAVWALGAVRDATGSFTWGLLGLAGLGASGVAVAISLRRGYPDPRHADRADARREGVRAVDLDRSVEIRRPE</sequence>
<dbReference type="InterPro" id="IPR050189">
    <property type="entry name" value="MFS_Efflux_Transporters"/>
</dbReference>
<evidence type="ECO:0000259" key="7">
    <source>
        <dbReference type="PROSITE" id="PS50850"/>
    </source>
</evidence>
<feature type="transmembrane region" description="Helical" evidence="6">
    <location>
        <begin position="12"/>
        <end position="38"/>
    </location>
</feature>
<keyword evidence="9" id="KW-1185">Reference proteome</keyword>
<feature type="domain" description="Major facilitator superfamily (MFS) profile" evidence="7">
    <location>
        <begin position="13"/>
        <end position="393"/>
    </location>
</feature>
<dbReference type="RefSeq" id="WP_167038035.1">
    <property type="nucleotide sequence ID" value="NZ_BAAANA010000001.1"/>
</dbReference>
<feature type="transmembrane region" description="Helical" evidence="6">
    <location>
        <begin position="50"/>
        <end position="71"/>
    </location>
</feature>
<keyword evidence="2" id="KW-1003">Cell membrane</keyword>
<feature type="transmembrane region" description="Helical" evidence="6">
    <location>
        <begin position="212"/>
        <end position="234"/>
    </location>
</feature>
<dbReference type="Proteomes" id="UP000543598">
    <property type="component" value="Unassembled WGS sequence"/>
</dbReference>
<dbReference type="PANTHER" id="PTHR43124">
    <property type="entry name" value="PURINE EFFLUX PUMP PBUE"/>
    <property type="match status" value="1"/>
</dbReference>
<feature type="transmembrane region" description="Helical" evidence="6">
    <location>
        <begin position="278"/>
        <end position="298"/>
    </location>
</feature>
<protein>
    <submittedName>
        <fullName evidence="8">MFS transporter</fullName>
    </submittedName>
</protein>
<dbReference type="Pfam" id="PF07690">
    <property type="entry name" value="MFS_1"/>
    <property type="match status" value="1"/>
</dbReference>
<keyword evidence="3 6" id="KW-0812">Transmembrane</keyword>
<feature type="transmembrane region" description="Helical" evidence="6">
    <location>
        <begin position="304"/>
        <end position="324"/>
    </location>
</feature>
<dbReference type="InterPro" id="IPR011701">
    <property type="entry name" value="MFS"/>
</dbReference>
<gene>
    <name evidence="8" type="ORF">HLA99_08070</name>
</gene>
<evidence type="ECO:0000313" key="8">
    <source>
        <dbReference type="EMBL" id="NNH03801.1"/>
    </source>
</evidence>
<dbReference type="InterPro" id="IPR020846">
    <property type="entry name" value="MFS_dom"/>
</dbReference>
<evidence type="ECO:0000256" key="5">
    <source>
        <dbReference type="ARBA" id="ARBA00023136"/>
    </source>
</evidence>
<dbReference type="PROSITE" id="PS50850">
    <property type="entry name" value="MFS"/>
    <property type="match status" value="1"/>
</dbReference>
<dbReference type="SUPFAM" id="SSF103473">
    <property type="entry name" value="MFS general substrate transporter"/>
    <property type="match status" value="1"/>
</dbReference>
<dbReference type="EMBL" id="JABEMB010000009">
    <property type="protein sequence ID" value="NNH03801.1"/>
    <property type="molecule type" value="Genomic_DNA"/>
</dbReference>
<dbReference type="PROSITE" id="PS51257">
    <property type="entry name" value="PROKAR_LIPOPROTEIN"/>
    <property type="match status" value="1"/>
</dbReference>